<gene>
    <name evidence="1" type="ORF">TM448A02308_0004</name>
</gene>
<reference evidence="1" key="1">
    <citation type="submission" date="2020-03" db="EMBL/GenBank/DDBJ databases">
        <title>The deep terrestrial virosphere.</title>
        <authorList>
            <person name="Holmfeldt K."/>
            <person name="Nilsson E."/>
            <person name="Simone D."/>
            <person name="Lopez-Fernandez M."/>
            <person name="Wu X."/>
            <person name="de Brujin I."/>
            <person name="Lundin D."/>
            <person name="Andersson A."/>
            <person name="Bertilsson S."/>
            <person name="Dopson M."/>
        </authorList>
    </citation>
    <scope>NUCLEOTIDE SEQUENCE</scope>
    <source>
        <strain evidence="1">TM448A02308</strain>
    </source>
</reference>
<dbReference type="AlphaFoldDB" id="A0A6H1ZWF5"/>
<proteinExistence type="predicted"/>
<evidence type="ECO:0000313" key="1">
    <source>
        <dbReference type="EMBL" id="QJA51809.1"/>
    </source>
</evidence>
<accession>A0A6H1ZWF5</accession>
<organism evidence="1">
    <name type="scientific">viral metagenome</name>
    <dbReference type="NCBI Taxonomy" id="1070528"/>
    <lineage>
        <taxon>unclassified sequences</taxon>
        <taxon>metagenomes</taxon>
        <taxon>organismal metagenomes</taxon>
    </lineage>
</organism>
<protein>
    <submittedName>
        <fullName evidence="1">Uncharacterized protein</fullName>
    </submittedName>
</protein>
<dbReference type="EMBL" id="MT144290">
    <property type="protein sequence ID" value="QJA51809.1"/>
    <property type="molecule type" value="Genomic_DNA"/>
</dbReference>
<name>A0A6H1ZWF5_9ZZZZ</name>
<sequence length="82" mass="9581">MKMKECLCCGSIIPSTSKSCSCGNCVGMYYSHFNPIATTKDELEEKQIIQDYNRRIEEAKDKWTKDFLKLAKEDFILRDYNL</sequence>